<keyword evidence="4" id="KW-1185">Reference proteome</keyword>
<feature type="region of interest" description="Disordered" evidence="1">
    <location>
        <begin position="30"/>
        <end position="50"/>
    </location>
</feature>
<dbReference type="OrthoDB" id="3788226at2"/>
<feature type="chain" id="PRO_5039245879" description="Mce-associated membrane protein" evidence="2">
    <location>
        <begin position="30"/>
        <end position="201"/>
    </location>
</feature>
<dbReference type="RefSeq" id="WP_091111468.1">
    <property type="nucleotide sequence ID" value="NZ_BKAF01000009.1"/>
</dbReference>
<dbReference type="STRING" id="1005945.SAMN05216561_104140"/>
<accession>A0A1I3EYX2</accession>
<evidence type="ECO:0000313" key="4">
    <source>
        <dbReference type="Proteomes" id="UP000198649"/>
    </source>
</evidence>
<reference evidence="3 4" key="1">
    <citation type="submission" date="2016-10" db="EMBL/GenBank/DDBJ databases">
        <authorList>
            <person name="de Groot N.N."/>
        </authorList>
    </citation>
    <scope>NUCLEOTIDE SEQUENCE [LARGE SCALE GENOMIC DNA]</scope>
    <source>
        <strain evidence="3 4">CGMCC 1.11156</strain>
    </source>
</reference>
<organism evidence="3 4">
    <name type="scientific">Nocardioides psychrotolerans</name>
    <dbReference type="NCBI Taxonomy" id="1005945"/>
    <lineage>
        <taxon>Bacteria</taxon>
        <taxon>Bacillati</taxon>
        <taxon>Actinomycetota</taxon>
        <taxon>Actinomycetes</taxon>
        <taxon>Propionibacteriales</taxon>
        <taxon>Nocardioidaceae</taxon>
        <taxon>Nocardioides</taxon>
    </lineage>
</organism>
<feature type="signal peptide" evidence="2">
    <location>
        <begin position="1"/>
        <end position="29"/>
    </location>
</feature>
<dbReference type="AlphaFoldDB" id="A0A1I3EYX2"/>
<protein>
    <recommendedName>
        <fullName evidence="5">Mce-associated membrane protein</fullName>
    </recommendedName>
</protein>
<evidence type="ECO:0000256" key="1">
    <source>
        <dbReference type="SAM" id="MobiDB-lite"/>
    </source>
</evidence>
<keyword evidence="2" id="KW-0732">Signal</keyword>
<evidence type="ECO:0000256" key="2">
    <source>
        <dbReference type="SAM" id="SignalP"/>
    </source>
</evidence>
<gene>
    <name evidence="3" type="ORF">SAMN05216561_104140</name>
</gene>
<sequence>MHRPPCRPARAASAITLALLLGVPLSACSGGDSEPDASGPNASAGTDVDAPAPLETVATVGKVVGKLSGPRRARLKAQVTEVVDGWIDAAYLGSYPRTDFADAFPGFSQGAVADARTDGALMSNKAWGADLDEVVALQRRLTIDVLAPSDRAAGVTARVVLTMRLSGEVNRKERVGGSLFMTYRDGAWQVFGYDVTRGSAR</sequence>
<name>A0A1I3EYX2_9ACTN</name>
<proteinExistence type="predicted"/>
<evidence type="ECO:0000313" key="3">
    <source>
        <dbReference type="EMBL" id="SFI04169.1"/>
    </source>
</evidence>
<evidence type="ECO:0008006" key="5">
    <source>
        <dbReference type="Google" id="ProtNLM"/>
    </source>
</evidence>
<dbReference type="EMBL" id="FOQG01000004">
    <property type="protein sequence ID" value="SFI04169.1"/>
    <property type="molecule type" value="Genomic_DNA"/>
</dbReference>
<dbReference type="Proteomes" id="UP000198649">
    <property type="component" value="Unassembled WGS sequence"/>
</dbReference>